<evidence type="ECO:0000313" key="1">
    <source>
        <dbReference type="EMBL" id="WOK96485.1"/>
    </source>
</evidence>
<evidence type="ECO:0000313" key="2">
    <source>
        <dbReference type="Proteomes" id="UP001327560"/>
    </source>
</evidence>
<keyword evidence="2" id="KW-1185">Reference proteome</keyword>
<reference evidence="1 2" key="1">
    <citation type="submission" date="2023-10" db="EMBL/GenBank/DDBJ databases">
        <title>Chromosome-scale genome assembly provides insights into flower coloration mechanisms of Canna indica.</title>
        <authorList>
            <person name="Li C."/>
        </authorList>
    </citation>
    <scope>NUCLEOTIDE SEQUENCE [LARGE SCALE GENOMIC DNA]</scope>
    <source>
        <tissue evidence="1">Flower</tissue>
    </source>
</reference>
<dbReference type="PANTHER" id="PTHR31366">
    <property type="entry name" value="UPF0739 PROTEIN C1ORF74"/>
    <property type="match status" value="1"/>
</dbReference>
<gene>
    <name evidence="1" type="ORF">Cni_G05192</name>
</gene>
<name>A0AAQ3JYM2_9LILI</name>
<dbReference type="InterPro" id="IPR027850">
    <property type="entry name" value="DUF4504"/>
</dbReference>
<dbReference type="Pfam" id="PF14953">
    <property type="entry name" value="DUF4504"/>
    <property type="match status" value="1"/>
</dbReference>
<organism evidence="1 2">
    <name type="scientific">Canna indica</name>
    <name type="common">Indian-shot</name>
    <dbReference type="NCBI Taxonomy" id="4628"/>
    <lineage>
        <taxon>Eukaryota</taxon>
        <taxon>Viridiplantae</taxon>
        <taxon>Streptophyta</taxon>
        <taxon>Embryophyta</taxon>
        <taxon>Tracheophyta</taxon>
        <taxon>Spermatophyta</taxon>
        <taxon>Magnoliopsida</taxon>
        <taxon>Liliopsida</taxon>
        <taxon>Zingiberales</taxon>
        <taxon>Cannaceae</taxon>
        <taxon>Canna</taxon>
    </lineage>
</organism>
<dbReference type="Proteomes" id="UP001327560">
    <property type="component" value="Chromosome 2"/>
</dbReference>
<protein>
    <submittedName>
        <fullName evidence="1">Uncharacterized protein</fullName>
    </submittedName>
</protein>
<accession>A0AAQ3JYM2</accession>
<dbReference type="AlphaFoldDB" id="A0AAQ3JYM2"/>
<dbReference type="EMBL" id="CP136891">
    <property type="protein sequence ID" value="WOK96485.1"/>
    <property type="molecule type" value="Genomic_DNA"/>
</dbReference>
<sequence length="309" mass="35484">MDLSDCEEMLKVLDSCLSRIKWRLKPSTKRRLETDILVLCTRLRPVVLVDYGGIMPKLQEDLSSLLFLAQKKSSTLQHLRVMILDDMVYIIHIEELAEHVCSSCSSKHLLVLLDLEQNPPKILQPTENNEVALELFSVQKLFSTIFSIGGERGCSSAKPEIESSEPNVDLARLSEYSILQPAKPIDLSSYLQDARITLPSLNGWLLGYPVTYLFRKEIAEKACYNLSTKSLCIFKIFITRRQTSGSQLYENELMSFSMPCDMNQRMDKEPWIQVFLSRLSGKLERCKQIWVSMRLEMEVKESHQQSVVL</sequence>
<dbReference type="PANTHER" id="PTHR31366:SF2">
    <property type="entry name" value="UPF0739 PROTEIN C1ORF74"/>
    <property type="match status" value="1"/>
</dbReference>
<proteinExistence type="predicted"/>